<keyword evidence="2" id="KW-1003">Cell membrane</keyword>
<keyword evidence="6" id="KW-0143">Chaperone</keyword>
<comment type="similarity">
    <text evidence="7">Belongs to the PpiD chaperone family.</text>
</comment>
<dbReference type="SUPFAM" id="SSF109998">
    <property type="entry name" value="Triger factor/SurA peptide-binding domain-like"/>
    <property type="match status" value="1"/>
</dbReference>
<dbReference type="InterPro" id="IPR027304">
    <property type="entry name" value="Trigger_fact/SurA_dom_sf"/>
</dbReference>
<evidence type="ECO:0000256" key="3">
    <source>
        <dbReference type="ARBA" id="ARBA00022692"/>
    </source>
</evidence>
<dbReference type="Gene3D" id="1.10.4030.10">
    <property type="entry name" value="Porin chaperone SurA, peptide-binding domain"/>
    <property type="match status" value="1"/>
</dbReference>
<dbReference type="PANTHER" id="PTHR47529:SF1">
    <property type="entry name" value="PERIPLASMIC CHAPERONE PPID"/>
    <property type="match status" value="1"/>
</dbReference>
<evidence type="ECO:0000256" key="7">
    <source>
        <dbReference type="ARBA" id="ARBA00038408"/>
    </source>
</evidence>
<evidence type="ECO:0000256" key="6">
    <source>
        <dbReference type="ARBA" id="ARBA00023186"/>
    </source>
</evidence>
<keyword evidence="4" id="KW-1133">Transmembrane helix</keyword>
<keyword evidence="10" id="KW-1185">Reference proteome</keyword>
<comment type="caution">
    <text evidence="9">The sequence shown here is derived from an EMBL/GenBank/DDBJ whole genome shotgun (WGS) entry which is preliminary data.</text>
</comment>
<dbReference type="Pfam" id="PF13624">
    <property type="entry name" value="SurA_N_3"/>
    <property type="match status" value="1"/>
</dbReference>
<protein>
    <submittedName>
        <fullName evidence="9">Peptidyl-prolyl cis-trans isomerase D</fullName>
    </submittedName>
</protein>
<evidence type="ECO:0000313" key="10">
    <source>
        <dbReference type="Proteomes" id="UP000238392"/>
    </source>
</evidence>
<evidence type="ECO:0000256" key="4">
    <source>
        <dbReference type="ARBA" id="ARBA00022989"/>
    </source>
</evidence>
<dbReference type="EMBL" id="PVTQ01000001">
    <property type="protein sequence ID" value="PRY94171.1"/>
    <property type="molecule type" value="Genomic_DNA"/>
</dbReference>
<dbReference type="SUPFAM" id="SSF54534">
    <property type="entry name" value="FKBP-like"/>
    <property type="match status" value="1"/>
</dbReference>
<name>A0A2T0X5G6_9RHOB</name>
<sequence>MVWGLMGALVVGLGGFGVTNFGGQIDKVGRVGETPIPVDAYARALRGEVDALSAQLGQTITFQQAKDFGADSRALSQVIIQTTLDNEAAQMGLSVGDQNVVDQIVEIQAFKGSNGQFDREAYRFALDRAGLSEAEFETSIRVETARAMVQRAAADGLRPADGFLDTLLTYIAQKRDIAYVILHPEDLQIEVPEATDAQLQEFYEANIGDFTLPERKKITYVLLTPNMLSDTVEVDEATLRAAYDERSEQYISPERRLVERLVFPSDEAANEAKDRLDAGEVTFEELVEARSLELMDLDLGDVSASDLGDAGDAVFAAEVPSVTGPVPTNLGPALFRVNGALPEQITTFEEALPDLRSEFAIDRARRVIEQQSEDINDLLASGATLEELDAETDMTLGQIEYFDGVSTDIAAYPEFRSAAAPLSEDDFPDIATLSDGGIFAMRLDEILAPRPQPLDDVRDEVAAAWHAAETNRLLTERAEALKEALAAADTTVLEGDLQVATMTDMSRSDFVPETPDNFAEAVFNMEAGQTQVISDDTATVLVRLDDVRAPDLGSDEMKQMRELMQPQADAQFAQDVFSAYVNALRKDAGLELDQAAINAVNAQYQ</sequence>
<dbReference type="PANTHER" id="PTHR47529">
    <property type="entry name" value="PEPTIDYL-PROLYL CIS-TRANS ISOMERASE D"/>
    <property type="match status" value="1"/>
</dbReference>
<keyword evidence="5" id="KW-0472">Membrane</keyword>
<reference evidence="9 10" key="1">
    <citation type="submission" date="2018-03" db="EMBL/GenBank/DDBJ databases">
        <title>Genomic Encyclopedia of Archaeal and Bacterial Type Strains, Phase II (KMG-II): from individual species to whole genera.</title>
        <authorList>
            <person name="Goeker M."/>
        </authorList>
    </citation>
    <scope>NUCLEOTIDE SEQUENCE [LARGE SCALE GENOMIC DNA]</scope>
    <source>
        <strain evidence="9 10">DSM 100212</strain>
    </source>
</reference>
<proteinExistence type="inferred from homology"/>
<feature type="domain" description="PpiC" evidence="8">
    <location>
        <begin position="234"/>
        <end position="351"/>
    </location>
</feature>
<keyword evidence="3" id="KW-0812">Transmembrane</keyword>
<comment type="subcellular location">
    <subcellularLocation>
        <location evidence="1">Cell membrane</location>
        <topology evidence="1">Single-pass type II membrane protein</topology>
    </subcellularLocation>
</comment>
<evidence type="ECO:0000256" key="2">
    <source>
        <dbReference type="ARBA" id="ARBA00022475"/>
    </source>
</evidence>
<evidence type="ECO:0000259" key="8">
    <source>
        <dbReference type="Pfam" id="PF13145"/>
    </source>
</evidence>
<evidence type="ECO:0000313" key="9">
    <source>
        <dbReference type="EMBL" id="PRY94171.1"/>
    </source>
</evidence>
<keyword evidence="9" id="KW-0413">Isomerase</keyword>
<dbReference type="GO" id="GO:0005886">
    <property type="term" value="C:plasma membrane"/>
    <property type="evidence" value="ECO:0007669"/>
    <property type="project" value="UniProtKB-SubCell"/>
</dbReference>
<dbReference type="GO" id="GO:0003755">
    <property type="term" value="F:peptidyl-prolyl cis-trans isomerase activity"/>
    <property type="evidence" value="ECO:0007669"/>
    <property type="project" value="InterPro"/>
</dbReference>
<evidence type="ECO:0000256" key="5">
    <source>
        <dbReference type="ARBA" id="ARBA00023136"/>
    </source>
</evidence>
<dbReference type="InterPro" id="IPR052029">
    <property type="entry name" value="PpiD_chaperone"/>
</dbReference>
<accession>A0A2T0X5G6</accession>
<dbReference type="Proteomes" id="UP000238392">
    <property type="component" value="Unassembled WGS sequence"/>
</dbReference>
<dbReference type="AlphaFoldDB" id="A0A2T0X5G6"/>
<gene>
    <name evidence="9" type="ORF">CLV74_101306</name>
</gene>
<evidence type="ECO:0000256" key="1">
    <source>
        <dbReference type="ARBA" id="ARBA00004401"/>
    </source>
</evidence>
<dbReference type="Pfam" id="PF13145">
    <property type="entry name" value="Rotamase_2"/>
    <property type="match status" value="1"/>
</dbReference>
<organism evidence="9 10">
    <name type="scientific">Donghicola tyrosinivorans</name>
    <dbReference type="NCBI Taxonomy" id="1652492"/>
    <lineage>
        <taxon>Bacteria</taxon>
        <taxon>Pseudomonadati</taxon>
        <taxon>Pseudomonadota</taxon>
        <taxon>Alphaproteobacteria</taxon>
        <taxon>Rhodobacterales</taxon>
        <taxon>Roseobacteraceae</taxon>
        <taxon>Donghicola</taxon>
    </lineage>
</organism>
<dbReference type="InterPro" id="IPR000297">
    <property type="entry name" value="PPIase_PpiC"/>
</dbReference>